<sequence length="260" mass="27732">MTAGQSFLQSSLRGIQEPPQASYRPIVPLSADNRLISPAAVRSFAHELVPAAIGLRGRENIPDIALLMDAVTLRHCSRLDGSAWCRRAAASCASPSRRGGIRLQRFRRALSGLPTGSRSPEPATGLMESRIAPIQGECALRLHSPNGIRDQDGSAAAVLLSPLLRLVDEAAIEARHTALGCLADSNASVRADRWAAAPSFEPLRRVLGEAGEGQHVRAANLASYEPELHRSARPSKLYRLVLFPGVLWSGAEASNDAADG</sequence>
<proteinExistence type="predicted"/>
<protein>
    <submittedName>
        <fullName evidence="1">Uncharacterized protein</fullName>
    </submittedName>
</protein>
<dbReference type="AlphaFoldDB" id="A0A1C9HUB7"/>
<accession>A0A1C9HUB7</accession>
<dbReference type="EMBL" id="KX487892">
    <property type="protein sequence ID" value="AOO90256.1"/>
    <property type="molecule type" value="Genomic_DNA"/>
</dbReference>
<evidence type="ECO:0000313" key="1">
    <source>
        <dbReference type="EMBL" id="AOO90256.1"/>
    </source>
</evidence>
<reference evidence="1" key="2">
    <citation type="journal article" date="2016" name="Front. Microbiol.">
        <title>The Regulatory Protein RosR Affects Rhizobium leguminosarum bv. trifolii Protein Profiles, Cell Surface Properties, and Symbiosis with Clover.</title>
        <authorList>
            <person name="Rachwal K."/>
            <person name="Boguszewska A."/>
            <person name="Kopcinska J."/>
            <person name="Karas M."/>
            <person name="Tchorzewski M."/>
            <person name="Janczarek M."/>
        </authorList>
    </citation>
    <scope>NUCLEOTIDE SEQUENCE</scope>
    <source>
        <strain evidence="1">Rt24.2</strain>
    </source>
</reference>
<organism evidence="1">
    <name type="scientific">Rhizobium leguminosarum bv. trifolii</name>
    <dbReference type="NCBI Taxonomy" id="386"/>
    <lineage>
        <taxon>Bacteria</taxon>
        <taxon>Pseudomonadati</taxon>
        <taxon>Pseudomonadota</taxon>
        <taxon>Alphaproteobacteria</taxon>
        <taxon>Hyphomicrobiales</taxon>
        <taxon>Rhizobiaceae</taxon>
        <taxon>Rhizobium/Agrobacterium group</taxon>
        <taxon>Rhizobium</taxon>
    </lineage>
</organism>
<name>A0A1C9HUB7_RHILT</name>
<reference evidence="1" key="1">
    <citation type="journal article" date="2015" name="BMC Genomics">
        <title>Transcriptome profiling of a Rhizobium leguminosarum bv. trifolii rosR mutant reveals the role of the transcriptional regulator RosR in motility, synthesis of cell-surface components, and other cellular processes.</title>
        <authorList>
            <person name="Rachwal K."/>
            <person name="Matczynska E."/>
            <person name="Janczarek M."/>
        </authorList>
    </citation>
    <scope>NUCLEOTIDE SEQUENCE</scope>
    <source>
        <strain evidence="1">Rt24.2</strain>
    </source>
</reference>